<evidence type="ECO:0000256" key="1">
    <source>
        <dbReference type="SAM" id="MobiDB-lite"/>
    </source>
</evidence>
<reference evidence="2 3" key="1">
    <citation type="journal article" date="2017" name="Curr. Biol.">
        <title>The Evolution of Venom by Co-option of Single-Copy Genes.</title>
        <authorList>
            <person name="Martinson E.O."/>
            <person name="Mrinalini"/>
            <person name="Kelkar Y.D."/>
            <person name="Chang C.H."/>
            <person name="Werren J.H."/>
        </authorList>
    </citation>
    <scope>NUCLEOTIDE SEQUENCE [LARGE SCALE GENOMIC DNA]</scope>
    <source>
        <strain evidence="2 3">Alberta</strain>
        <tissue evidence="2">Whole body</tissue>
    </source>
</reference>
<feature type="compositionally biased region" description="Polar residues" evidence="1">
    <location>
        <begin position="975"/>
        <end position="991"/>
    </location>
</feature>
<accession>A0A232F9D1</accession>
<keyword evidence="3" id="KW-1185">Reference proteome</keyword>
<feature type="compositionally biased region" description="Polar residues" evidence="1">
    <location>
        <begin position="1004"/>
        <end position="1040"/>
    </location>
</feature>
<gene>
    <name evidence="2" type="ORF">TSAR_014230</name>
</gene>
<protein>
    <submittedName>
        <fullName evidence="2">Uncharacterized protein</fullName>
    </submittedName>
</protein>
<name>A0A232F9D1_9HYME</name>
<dbReference type="Proteomes" id="UP000215335">
    <property type="component" value="Unassembled WGS sequence"/>
</dbReference>
<comment type="caution">
    <text evidence="2">The sequence shown here is derived from an EMBL/GenBank/DDBJ whole genome shotgun (WGS) entry which is preliminary data.</text>
</comment>
<feature type="region of interest" description="Disordered" evidence="1">
    <location>
        <begin position="1449"/>
        <end position="1469"/>
    </location>
</feature>
<dbReference type="OrthoDB" id="7701838at2759"/>
<feature type="compositionally biased region" description="Basic and acidic residues" evidence="1">
    <location>
        <begin position="1043"/>
        <end position="1055"/>
    </location>
</feature>
<dbReference type="EMBL" id="NNAY01000600">
    <property type="protein sequence ID" value="OXU27461.1"/>
    <property type="molecule type" value="Genomic_DNA"/>
</dbReference>
<feature type="compositionally biased region" description="Basic and acidic residues" evidence="1">
    <location>
        <begin position="1453"/>
        <end position="1469"/>
    </location>
</feature>
<evidence type="ECO:0000313" key="2">
    <source>
        <dbReference type="EMBL" id="OXU27461.1"/>
    </source>
</evidence>
<evidence type="ECO:0000313" key="3">
    <source>
        <dbReference type="Proteomes" id="UP000215335"/>
    </source>
</evidence>
<feature type="region of interest" description="Disordered" evidence="1">
    <location>
        <begin position="972"/>
        <end position="1061"/>
    </location>
</feature>
<organism evidence="2 3">
    <name type="scientific">Trichomalopsis sarcophagae</name>
    <dbReference type="NCBI Taxonomy" id="543379"/>
    <lineage>
        <taxon>Eukaryota</taxon>
        <taxon>Metazoa</taxon>
        <taxon>Ecdysozoa</taxon>
        <taxon>Arthropoda</taxon>
        <taxon>Hexapoda</taxon>
        <taxon>Insecta</taxon>
        <taxon>Pterygota</taxon>
        <taxon>Neoptera</taxon>
        <taxon>Endopterygota</taxon>
        <taxon>Hymenoptera</taxon>
        <taxon>Apocrita</taxon>
        <taxon>Proctotrupomorpha</taxon>
        <taxon>Chalcidoidea</taxon>
        <taxon>Pteromalidae</taxon>
        <taxon>Pteromalinae</taxon>
        <taxon>Trichomalopsis</taxon>
    </lineage>
</organism>
<sequence length="1469" mass="166524">MPTDEMHMQICINMKMIAENTSIYSRVCVFGGCVVAGVSGVSRLSSSRSISSSSSSINEHYCSWSEIYQPCHIETTRVEKLAQPMKALITDVQNISTIKRKMKKREFFKNYEKQFKNNANMRVENVSEAKTIESTSDVDICEDSNKLCKARRQLQEEMNEKELVRDVQYSKTADIRFAQKINLPVECKITERNIYNVNYKQNQNLVYPPTGIETSMSNKNQFADVKIYNKCNKPNVKSTGRATTLSEDIINNRSLFQTESTICNSCYNNSDEVTNYVNELEIFVNNVQNTVESTEENHTIELQLNDNVTEEHQFNIVSSKENSLDSTLKAPLNETDYHKNRQEWNEYNNSESLCVIDSDASQSVNRYVNELEVSLYRYSDVCSNEEQKEDSKQKLVIIEKGDYKNNNCSVNNPIDSKFIQVEIINNLDDKNSFEATNYVNEVEFLVCDHSHFLESDTTVNSITEDPLKLSLTSNTTHADKTRQDTSIWNIQKVDLASREDISKKLQFEKNEDCKVNKMLEKDSLVYSHSTPLDTDDIEKNPLDVSLNIFLANEKDSVLEKSFENTTGKEEDISIDSRKKKSDNNGNLWLSMINDSSNFREDTLDQSREIFKSVSHCLDFTYSDIDKYSEDYSPASTTHFSFFGDEDEVVNQISRRDSLVEVVSSINVDIKPTSKLTVDTLADTENSVKYNLDSQNMSLIYSITPPNDIGDSSKNTTITEDILEDNEEEYETFDNYIDNEDANLINLLKNTDKKKLVNMNKTTELSEASFLSNFSNQGSDILELPSHTYLDLQKSSDEIFHKNMSSSVNQILTELNDAEVFVTAENFVDQIIDYVACLDLRRNTAVYSKEELKSFIRKKVSSLNFARKLAKDLVGNLPCYNDANNSTNLKVSNTDESSRLESLDQTVYVIREIIHHVVDKDSLGNKCDVKSKKTVTDKKVKESMNIELKGLKDDYDVEDEQSLKCSTPKMLLSPVRSRNSSFSEEHISTNFENDTENHEIDEDNVTASSKSQQSSDTAVSSHFSPSTESQNFAEQEITSESTDNDTKSDNSKEKPSDSGNIQKNQCISANLHSNPLINTNHHVCSEDQECQNVTNKISFCVIECSNEEHLNLRQDLHNDILVDKKDSDTDSDESIRDFMERFMNCQEEIDQMWQASEDRLEKIYAIERLGEISNLKKGIMVCQENIRELHQKIEVEAASILSGIEEESTSFICIENDSDGTAETHVRFEPVDKNCTCCRSADETVVLENTTTHILSPISEEPDLELLETAELQAANSFETLPPIFDEQEFHSSYDDIVDEESDSRTMEFYSCQNSTSMKSCGDAEFTDSTFAISAEEISNSEKVYSADISNNNDTVSASSTIVYSSESGTLDANSISLPANVTRNLADISSDSSQAGNNEEVILEYMTHSYDTKEFIKLERACSTDDSNCADTMHFNSLLSNHVIKSENTVNGDHSDAHHSTFSHSSKEI</sequence>
<proteinExistence type="predicted"/>